<dbReference type="GO" id="GO:0043138">
    <property type="term" value="F:3'-5' DNA helicase activity"/>
    <property type="evidence" value="ECO:0007669"/>
    <property type="project" value="TreeGrafter"/>
</dbReference>
<dbReference type="Gene3D" id="3.40.50.300">
    <property type="entry name" value="P-loop containing nucleotide triphosphate hydrolases"/>
    <property type="match status" value="2"/>
</dbReference>
<dbReference type="Pfam" id="PF13245">
    <property type="entry name" value="AAA_19"/>
    <property type="match status" value="1"/>
</dbReference>
<dbReference type="InterPro" id="IPR000212">
    <property type="entry name" value="DNA_helicase_UvrD/REP"/>
</dbReference>
<dbReference type="RefSeq" id="WP_165269389.1">
    <property type="nucleotide sequence ID" value="NZ_JAALLS010000015.1"/>
</dbReference>
<dbReference type="InterPro" id="IPR014016">
    <property type="entry name" value="UvrD-like_ATP-bd"/>
</dbReference>
<dbReference type="GO" id="GO:0003677">
    <property type="term" value="F:DNA binding"/>
    <property type="evidence" value="ECO:0007669"/>
    <property type="project" value="InterPro"/>
</dbReference>
<dbReference type="PANTHER" id="PTHR11070">
    <property type="entry name" value="UVRD / RECB / PCRA DNA HELICASE FAMILY MEMBER"/>
    <property type="match status" value="1"/>
</dbReference>
<dbReference type="GO" id="GO:0016787">
    <property type="term" value="F:hydrolase activity"/>
    <property type="evidence" value="ECO:0007669"/>
    <property type="project" value="UniProtKB-UniRule"/>
</dbReference>
<evidence type="ECO:0000256" key="2">
    <source>
        <dbReference type="ARBA" id="ARBA00022801"/>
    </source>
</evidence>
<evidence type="ECO:0000256" key="6">
    <source>
        <dbReference type="PROSITE-ProRule" id="PRU00560"/>
    </source>
</evidence>
<dbReference type="SUPFAM" id="SSF52540">
    <property type="entry name" value="P-loop containing nucleoside triphosphate hydrolases"/>
    <property type="match status" value="1"/>
</dbReference>
<dbReference type="EMBL" id="JAALLS010000015">
    <property type="protein sequence ID" value="NGP89048.1"/>
    <property type="molecule type" value="Genomic_DNA"/>
</dbReference>
<sequence>MDHDLSEVDQEIYSCLNLNSPQSFFLFAGAGTGKTRSLVTVLKTFQDEKAQQLRYTGQKVGIITFTNAASDEIKRRLGFDSTFFVSTIHSFSWELIKSYQNDIKEWVRINTKKEIEELEEKERRGRPGSKASRDRKRKISSKSQRLSNIDNIISFNYSPTGINSGYGALNHAEVIKMTSDFLINKPLLQKIMIKRFPILLIDESQDTKESLIDAFFEVENKYNSEFSLGLFGDTMQRIYMDGKPNLGEGLPDRWAKPQKKINYRCPKRVIKLTNKIRGDQPQKAPEKADEGTIRLFIIDSDKDINKSDIESRVRSKMGEESKDKLWESSNNVKVLTLEHHMAASRSGFINFFAPLYNMSSDSTPLLDGTMRGIPFLTNQLIPLVNFLRNEDDFSATRLMKRFSPLLEPDRLEQSESAIKQIEKAKEAINEFYSLWEESSDPKLIDILLTIYELNLLAIPEVLKPIVQRTSEDLEVEEEGKLRDSVIEAWDSALESSLSEAVKYAEYISDESNFDTHQGIKGLEFPRVLVILDDEESRGFLFNYEKLLGAKEPSTTDKRNEKNGKETTIDRTKRLFYVTCSRAEESLAVVAYTQNVEKVKNHAISQDWFSENEIIILDS</sequence>
<keyword evidence="10" id="KW-1185">Reference proteome</keyword>
<protein>
    <recommendedName>
        <fullName evidence="5">DNA 3'-5' helicase II</fullName>
    </recommendedName>
</protein>
<dbReference type="InterPro" id="IPR027417">
    <property type="entry name" value="P-loop_NTPase"/>
</dbReference>
<evidence type="ECO:0000256" key="3">
    <source>
        <dbReference type="ARBA" id="ARBA00022806"/>
    </source>
</evidence>
<dbReference type="GO" id="GO:0005524">
    <property type="term" value="F:ATP binding"/>
    <property type="evidence" value="ECO:0007669"/>
    <property type="project" value="UniProtKB-UniRule"/>
</dbReference>
<feature type="binding site" evidence="6">
    <location>
        <begin position="28"/>
        <end position="35"/>
    </location>
    <ligand>
        <name>ATP</name>
        <dbReference type="ChEBI" id="CHEBI:30616"/>
    </ligand>
</feature>
<evidence type="ECO:0000256" key="5">
    <source>
        <dbReference type="ARBA" id="ARBA00034923"/>
    </source>
</evidence>
<dbReference type="GO" id="GO:0000725">
    <property type="term" value="P:recombinational repair"/>
    <property type="evidence" value="ECO:0007669"/>
    <property type="project" value="TreeGrafter"/>
</dbReference>
<proteinExistence type="predicted"/>
<evidence type="ECO:0000313" key="9">
    <source>
        <dbReference type="EMBL" id="NGP89048.1"/>
    </source>
</evidence>
<keyword evidence="2 6" id="KW-0378">Hydrolase</keyword>
<evidence type="ECO:0000256" key="7">
    <source>
        <dbReference type="SAM" id="MobiDB-lite"/>
    </source>
</evidence>
<keyword evidence="1 6" id="KW-0547">Nucleotide-binding</keyword>
<feature type="region of interest" description="Disordered" evidence="7">
    <location>
        <begin position="118"/>
        <end position="143"/>
    </location>
</feature>
<dbReference type="PANTHER" id="PTHR11070:SF2">
    <property type="entry name" value="ATP-DEPENDENT DNA HELICASE SRS2"/>
    <property type="match status" value="1"/>
</dbReference>
<accession>A0A6M1SYT8</accession>
<feature type="domain" description="UvrD-like helicase ATP-binding" evidence="8">
    <location>
        <begin position="7"/>
        <end position="279"/>
    </location>
</feature>
<evidence type="ECO:0000256" key="1">
    <source>
        <dbReference type="ARBA" id="ARBA00022741"/>
    </source>
</evidence>
<evidence type="ECO:0000313" key="10">
    <source>
        <dbReference type="Proteomes" id="UP000479132"/>
    </source>
</evidence>
<evidence type="ECO:0000256" key="4">
    <source>
        <dbReference type="ARBA" id="ARBA00022840"/>
    </source>
</evidence>
<keyword evidence="4 6" id="KW-0067">ATP-binding</keyword>
<keyword evidence="3 6" id="KW-0347">Helicase</keyword>
<dbReference type="AlphaFoldDB" id="A0A6M1SYT8"/>
<organism evidence="9 10">
    <name type="scientific">Fodinibius halophilus</name>
    <dbReference type="NCBI Taxonomy" id="1736908"/>
    <lineage>
        <taxon>Bacteria</taxon>
        <taxon>Pseudomonadati</taxon>
        <taxon>Balneolota</taxon>
        <taxon>Balneolia</taxon>
        <taxon>Balneolales</taxon>
        <taxon>Balneolaceae</taxon>
        <taxon>Fodinibius</taxon>
    </lineage>
</organism>
<reference evidence="9 10" key="1">
    <citation type="submission" date="2020-02" db="EMBL/GenBank/DDBJ databases">
        <title>Aliifodinibius halophilus 2W32, complete genome.</title>
        <authorList>
            <person name="Li Y."/>
            <person name="Wu S."/>
        </authorList>
    </citation>
    <scope>NUCLEOTIDE SEQUENCE [LARGE SCALE GENOMIC DNA]</scope>
    <source>
        <strain evidence="9 10">2W32</strain>
    </source>
</reference>
<comment type="caution">
    <text evidence="9">The sequence shown here is derived from an EMBL/GenBank/DDBJ whole genome shotgun (WGS) entry which is preliminary data.</text>
</comment>
<dbReference type="PROSITE" id="PS51198">
    <property type="entry name" value="UVRD_HELICASE_ATP_BIND"/>
    <property type="match status" value="1"/>
</dbReference>
<gene>
    <name evidence="9" type="ORF">G3569_11855</name>
</gene>
<dbReference type="Proteomes" id="UP000479132">
    <property type="component" value="Unassembled WGS sequence"/>
</dbReference>
<name>A0A6M1SYT8_9BACT</name>
<evidence type="ECO:0000259" key="8">
    <source>
        <dbReference type="PROSITE" id="PS51198"/>
    </source>
</evidence>